<evidence type="ECO:0000259" key="6">
    <source>
        <dbReference type="Pfam" id="PF01636"/>
    </source>
</evidence>
<evidence type="ECO:0000256" key="2">
    <source>
        <dbReference type="ARBA" id="ARBA00022679"/>
    </source>
</evidence>
<name>A0ABY6MH48_9BACT</name>
<evidence type="ECO:0000256" key="5">
    <source>
        <dbReference type="ARBA" id="ARBA00022840"/>
    </source>
</evidence>
<reference evidence="7" key="1">
    <citation type="submission" date="2022-10" db="EMBL/GenBank/DDBJ databases">
        <title>Algoriphagus sp. a novel bacteria isolate from halophytes salicornia europaea.</title>
        <authorList>
            <person name="Peng Y."/>
            <person name="Jiang L."/>
            <person name="Lee J."/>
        </authorList>
    </citation>
    <scope>NUCLEOTIDE SEQUENCE</scope>
    <source>
        <strain evidence="7">TR-M5</strain>
    </source>
</reference>
<dbReference type="Gene3D" id="3.90.1200.10">
    <property type="match status" value="1"/>
</dbReference>
<accession>A0ABY6MH48</accession>
<dbReference type="Proteomes" id="UP001163156">
    <property type="component" value="Chromosome"/>
</dbReference>
<dbReference type="RefSeq" id="WP_264809633.1">
    <property type="nucleotide sequence ID" value="NZ_CP110226.1"/>
</dbReference>
<protein>
    <submittedName>
        <fullName evidence="7">Phosphotransferase</fullName>
    </submittedName>
</protein>
<keyword evidence="2" id="KW-0808">Transferase</keyword>
<dbReference type="EMBL" id="CP110226">
    <property type="protein sequence ID" value="UZD23102.1"/>
    <property type="molecule type" value="Genomic_DNA"/>
</dbReference>
<dbReference type="Gene3D" id="3.30.200.20">
    <property type="entry name" value="Phosphorylase Kinase, domain 1"/>
    <property type="match status" value="1"/>
</dbReference>
<dbReference type="InterPro" id="IPR002575">
    <property type="entry name" value="Aminoglycoside_PTrfase"/>
</dbReference>
<dbReference type="SUPFAM" id="SSF56112">
    <property type="entry name" value="Protein kinase-like (PK-like)"/>
    <property type="match status" value="1"/>
</dbReference>
<dbReference type="PANTHER" id="PTHR34273">
    <property type="entry name" value="METHYLTHIORIBOSE KINASE"/>
    <property type="match status" value="1"/>
</dbReference>
<keyword evidence="8" id="KW-1185">Reference proteome</keyword>
<keyword evidence="4" id="KW-0418">Kinase</keyword>
<dbReference type="PANTHER" id="PTHR34273:SF2">
    <property type="entry name" value="METHYLTHIORIBOSE KINASE"/>
    <property type="match status" value="1"/>
</dbReference>
<evidence type="ECO:0000256" key="4">
    <source>
        <dbReference type="ARBA" id="ARBA00022777"/>
    </source>
</evidence>
<organism evidence="7 8">
    <name type="scientific">Algoriphagus halophytocola</name>
    <dbReference type="NCBI Taxonomy" id="2991499"/>
    <lineage>
        <taxon>Bacteria</taxon>
        <taxon>Pseudomonadati</taxon>
        <taxon>Bacteroidota</taxon>
        <taxon>Cytophagia</taxon>
        <taxon>Cytophagales</taxon>
        <taxon>Cyclobacteriaceae</taxon>
        <taxon>Algoriphagus</taxon>
    </lineage>
</organism>
<evidence type="ECO:0000313" key="8">
    <source>
        <dbReference type="Proteomes" id="UP001163156"/>
    </source>
</evidence>
<comment type="similarity">
    <text evidence="1">Belongs to the methylthioribose kinase family.</text>
</comment>
<evidence type="ECO:0000256" key="3">
    <source>
        <dbReference type="ARBA" id="ARBA00022741"/>
    </source>
</evidence>
<keyword evidence="3" id="KW-0547">Nucleotide-binding</keyword>
<keyword evidence="5" id="KW-0067">ATP-binding</keyword>
<dbReference type="InterPro" id="IPR011009">
    <property type="entry name" value="Kinase-like_dom_sf"/>
</dbReference>
<evidence type="ECO:0000256" key="1">
    <source>
        <dbReference type="ARBA" id="ARBA00010165"/>
    </source>
</evidence>
<proteinExistence type="inferred from homology"/>
<dbReference type="Pfam" id="PF01636">
    <property type="entry name" value="APH"/>
    <property type="match status" value="1"/>
</dbReference>
<feature type="domain" description="Aminoglycoside phosphotransferase" evidence="6">
    <location>
        <begin position="29"/>
        <end position="282"/>
    </location>
</feature>
<gene>
    <name evidence="7" type="ORF">OM944_01140</name>
</gene>
<evidence type="ECO:0000313" key="7">
    <source>
        <dbReference type="EMBL" id="UZD23102.1"/>
    </source>
</evidence>
<sequence length="320" mass="36834">MIDITETTDLKTLQHLAIWQEGERLISAEPAGEGNMNLVLRVSTSQRSIILKQSKDYVRKFPQIPAPIERIKVEHRFYEILQHHPWLQHYSPKVLGYLPEQHILITQDLGKGSDFSRMYNPDFRFNEDDFDALSHYLNHLHSIQGIDFPANSSMKTLNHEHLFRFPFDPENGMDLDSIQEGLQELSLSYKADADLKSKLEQLGARYLSKGDTLLHGDFYPGSWLSTSNGLKIIDPEFGFLGDKEFDLGILLAHFDLAAADPQWKKRFLDAYAHEFDRDLLKAYQGMEIMRRLIGIAQLPVSLDLKEKEALLKKARNLILS</sequence>